<dbReference type="InterPro" id="IPR005467">
    <property type="entry name" value="His_kinase_dom"/>
</dbReference>
<feature type="domain" description="HAMP" evidence="15">
    <location>
        <begin position="182"/>
        <end position="234"/>
    </location>
</feature>
<dbReference type="NCBIfam" id="TIGR00229">
    <property type="entry name" value="sensory_box"/>
    <property type="match status" value="1"/>
</dbReference>
<dbReference type="FunFam" id="1.10.287.130:FF:000001">
    <property type="entry name" value="Two-component sensor histidine kinase"/>
    <property type="match status" value="1"/>
</dbReference>
<dbReference type="RefSeq" id="WP_115893940.1">
    <property type="nucleotide sequence ID" value="NZ_QTLC01000033.1"/>
</dbReference>
<evidence type="ECO:0000256" key="11">
    <source>
        <dbReference type="ARBA" id="ARBA00023136"/>
    </source>
</evidence>
<evidence type="ECO:0000256" key="4">
    <source>
        <dbReference type="ARBA" id="ARBA00022475"/>
    </source>
</evidence>
<dbReference type="Pfam" id="PF00989">
    <property type="entry name" value="PAS"/>
    <property type="match status" value="1"/>
</dbReference>
<dbReference type="InterPro" id="IPR003594">
    <property type="entry name" value="HATPase_dom"/>
</dbReference>
<evidence type="ECO:0000256" key="12">
    <source>
        <dbReference type="SAM" id="Phobius"/>
    </source>
</evidence>
<evidence type="ECO:0000259" key="13">
    <source>
        <dbReference type="PROSITE" id="PS50109"/>
    </source>
</evidence>
<dbReference type="InterPro" id="IPR004358">
    <property type="entry name" value="Sig_transdc_His_kin-like_C"/>
</dbReference>
<accession>A0A3D8VPV9</accession>
<keyword evidence="10" id="KW-0902">Two-component regulatory system</keyword>
<proteinExistence type="predicted"/>
<comment type="subcellular location">
    <subcellularLocation>
        <location evidence="2">Cell membrane</location>
        <topology evidence="2">Multi-pass membrane protein</topology>
    </subcellularLocation>
</comment>
<evidence type="ECO:0000259" key="15">
    <source>
        <dbReference type="PROSITE" id="PS50885"/>
    </source>
</evidence>
<dbReference type="CDD" id="cd00082">
    <property type="entry name" value="HisKA"/>
    <property type="match status" value="1"/>
</dbReference>
<dbReference type="InterPro" id="IPR035965">
    <property type="entry name" value="PAS-like_dom_sf"/>
</dbReference>
<dbReference type="CDD" id="cd00130">
    <property type="entry name" value="PAS"/>
    <property type="match status" value="1"/>
</dbReference>
<dbReference type="PANTHER" id="PTHR45453">
    <property type="entry name" value="PHOSPHATE REGULON SENSOR PROTEIN PHOR"/>
    <property type="match status" value="1"/>
</dbReference>
<evidence type="ECO:0000256" key="3">
    <source>
        <dbReference type="ARBA" id="ARBA00012438"/>
    </source>
</evidence>
<dbReference type="GO" id="GO:0005524">
    <property type="term" value="F:ATP binding"/>
    <property type="evidence" value="ECO:0007669"/>
    <property type="project" value="UniProtKB-KW"/>
</dbReference>
<dbReference type="GO" id="GO:0000155">
    <property type="term" value="F:phosphorelay sensor kinase activity"/>
    <property type="evidence" value="ECO:0007669"/>
    <property type="project" value="InterPro"/>
</dbReference>
<evidence type="ECO:0000256" key="7">
    <source>
        <dbReference type="ARBA" id="ARBA00022741"/>
    </source>
</evidence>
<evidence type="ECO:0000256" key="10">
    <source>
        <dbReference type="ARBA" id="ARBA00023012"/>
    </source>
</evidence>
<dbReference type="InterPro" id="IPR036890">
    <property type="entry name" value="HATPase_C_sf"/>
</dbReference>
<keyword evidence="12" id="KW-1133">Transmembrane helix</keyword>
<dbReference type="GO" id="GO:0006355">
    <property type="term" value="P:regulation of DNA-templated transcription"/>
    <property type="evidence" value="ECO:0007669"/>
    <property type="project" value="InterPro"/>
</dbReference>
<name>A0A3D8VPV9_9BACI</name>
<dbReference type="PANTHER" id="PTHR45453:SF1">
    <property type="entry name" value="PHOSPHATE REGULON SENSOR PROTEIN PHOR"/>
    <property type="match status" value="1"/>
</dbReference>
<feature type="domain" description="Histidine kinase" evidence="13">
    <location>
        <begin position="364"/>
        <end position="581"/>
    </location>
</feature>
<keyword evidence="4" id="KW-1003">Cell membrane</keyword>
<dbReference type="Proteomes" id="UP000257032">
    <property type="component" value="Unassembled WGS sequence"/>
</dbReference>
<dbReference type="SMART" id="SM00387">
    <property type="entry name" value="HATPase_c"/>
    <property type="match status" value="1"/>
</dbReference>
<sequence length="584" mass="66246">MASNTRPLMTYTVLVVIVMLGLGIILAQLTRGYFINIFEQRVELESQYFITYLDRFTEDREVSQEELYNFSEQLNTGMIFISDSGERIIDTVDAVPVISKGEKQEVITRVEGGTSPMNEGQMLDEIFYYPVNNSVDDINGTLILLSPVEALTNITKNIWLLIGFTLLLGLLVIFVIGFNVFSKYIRPIRSAANVATELAKGNYKARTYEGHFGEAGQLSQSINILARNLQEMTSTKGMQENQLEAVINNMGNGLVLIDEKGYILLLNRAFLETFKGEQNDFIGHLYHDAIPYTTIHETVQKIYMFEETVSETFVLPVNIDRKHLEVTGAPIFSEDRKWRGVVLVFHDISELKQLEQMRKDFVANVSHELKTPITSIRGFSETLLDGAMKDEKMLEQFLQIILKESGRLQSLIQDLLELSKLERDDFLLNVEQVEVQRLLNDLLPIVEQHAEQKQVKLHASIKGNTLIQGDSSRLKQVFMNLLTNAINYSGDEGEVTLEFQESENYVTIKITDNGVGIPEEEISRIFERFYRVDKARSRNSGGTGLGLAIVKHIVEAHEGTIRVESEVDVGTAFYVEIPKKFTEN</sequence>
<dbReference type="GO" id="GO:0016036">
    <property type="term" value="P:cellular response to phosphate starvation"/>
    <property type="evidence" value="ECO:0007669"/>
    <property type="project" value="TreeGrafter"/>
</dbReference>
<dbReference type="Pfam" id="PF00512">
    <property type="entry name" value="HisKA"/>
    <property type="match status" value="1"/>
</dbReference>
<protein>
    <recommendedName>
        <fullName evidence="3">histidine kinase</fullName>
        <ecNumber evidence="3">2.7.13.3</ecNumber>
    </recommendedName>
</protein>
<comment type="caution">
    <text evidence="16">The sequence shown here is derived from an EMBL/GenBank/DDBJ whole genome shotgun (WGS) entry which is preliminary data.</text>
</comment>
<dbReference type="Gene3D" id="3.30.565.10">
    <property type="entry name" value="Histidine kinase-like ATPase, C-terminal domain"/>
    <property type="match status" value="1"/>
</dbReference>
<dbReference type="Gene3D" id="1.10.287.130">
    <property type="match status" value="1"/>
</dbReference>
<organism evidence="16 17">
    <name type="scientific">Halobacillus trueperi</name>
    <dbReference type="NCBI Taxonomy" id="156205"/>
    <lineage>
        <taxon>Bacteria</taxon>
        <taxon>Bacillati</taxon>
        <taxon>Bacillota</taxon>
        <taxon>Bacilli</taxon>
        <taxon>Bacillales</taxon>
        <taxon>Bacillaceae</taxon>
        <taxon>Halobacillus</taxon>
    </lineage>
</organism>
<dbReference type="SUPFAM" id="SSF47384">
    <property type="entry name" value="Homodimeric domain of signal transducing histidine kinase"/>
    <property type="match status" value="1"/>
</dbReference>
<dbReference type="NCBIfam" id="NF046044">
    <property type="entry name" value="PnpS"/>
    <property type="match status" value="1"/>
</dbReference>
<dbReference type="InterPro" id="IPR000014">
    <property type="entry name" value="PAS"/>
</dbReference>
<dbReference type="EC" id="2.7.13.3" evidence="3"/>
<dbReference type="AlphaFoldDB" id="A0A3D8VPV9"/>
<keyword evidence="9" id="KW-0067">ATP-binding</keyword>
<dbReference type="Gene3D" id="3.30.450.20">
    <property type="entry name" value="PAS domain"/>
    <property type="match status" value="1"/>
</dbReference>
<dbReference type="Gene3D" id="6.10.340.10">
    <property type="match status" value="1"/>
</dbReference>
<evidence type="ECO:0000256" key="6">
    <source>
        <dbReference type="ARBA" id="ARBA00022679"/>
    </source>
</evidence>
<dbReference type="PROSITE" id="PS50109">
    <property type="entry name" value="HIS_KIN"/>
    <property type="match status" value="1"/>
</dbReference>
<dbReference type="InterPro" id="IPR003661">
    <property type="entry name" value="HisK_dim/P_dom"/>
</dbReference>
<evidence type="ECO:0000256" key="8">
    <source>
        <dbReference type="ARBA" id="ARBA00022777"/>
    </source>
</evidence>
<dbReference type="PROSITE" id="PS50112">
    <property type="entry name" value="PAS"/>
    <property type="match status" value="1"/>
</dbReference>
<evidence type="ECO:0000259" key="14">
    <source>
        <dbReference type="PROSITE" id="PS50112"/>
    </source>
</evidence>
<evidence type="ECO:0000256" key="9">
    <source>
        <dbReference type="ARBA" id="ARBA00022840"/>
    </source>
</evidence>
<reference evidence="16 17" key="1">
    <citation type="submission" date="2018-08" db="EMBL/GenBank/DDBJ databases">
        <title>Genome sequence of strict halophilic Halobacillus trueperi SS1 isolated from Lunsu, a salty water body of North West Himalayas.</title>
        <authorList>
            <person name="Gupta S."/>
            <person name="Sharma P."/>
            <person name="Dev K."/>
            <person name="Baumler D."/>
            <person name="Sourirajan A."/>
        </authorList>
    </citation>
    <scope>NUCLEOTIDE SEQUENCE [LARGE SCALE GENOMIC DNA]</scope>
    <source>
        <strain evidence="16 17">SS1</strain>
    </source>
</reference>
<keyword evidence="5" id="KW-0597">Phosphoprotein</keyword>
<feature type="transmembrane region" description="Helical" evidence="12">
    <location>
        <begin position="158"/>
        <end position="181"/>
    </location>
</feature>
<dbReference type="PRINTS" id="PR00344">
    <property type="entry name" value="BCTRLSENSOR"/>
</dbReference>
<dbReference type="GO" id="GO:0005886">
    <property type="term" value="C:plasma membrane"/>
    <property type="evidence" value="ECO:0007669"/>
    <property type="project" value="UniProtKB-SubCell"/>
</dbReference>
<dbReference type="SUPFAM" id="SSF158472">
    <property type="entry name" value="HAMP domain-like"/>
    <property type="match status" value="1"/>
</dbReference>
<dbReference type="SUPFAM" id="SSF55785">
    <property type="entry name" value="PYP-like sensor domain (PAS domain)"/>
    <property type="match status" value="1"/>
</dbReference>
<evidence type="ECO:0000256" key="2">
    <source>
        <dbReference type="ARBA" id="ARBA00004651"/>
    </source>
</evidence>
<keyword evidence="12" id="KW-0812">Transmembrane</keyword>
<evidence type="ECO:0000256" key="5">
    <source>
        <dbReference type="ARBA" id="ARBA00022553"/>
    </source>
</evidence>
<dbReference type="PROSITE" id="PS50885">
    <property type="entry name" value="HAMP"/>
    <property type="match status" value="1"/>
</dbReference>
<dbReference type="InterPro" id="IPR003660">
    <property type="entry name" value="HAMP_dom"/>
</dbReference>
<dbReference type="Pfam" id="PF02518">
    <property type="entry name" value="HATPase_c"/>
    <property type="match status" value="1"/>
</dbReference>
<dbReference type="InterPro" id="IPR036097">
    <property type="entry name" value="HisK_dim/P_sf"/>
</dbReference>
<keyword evidence="7" id="KW-0547">Nucleotide-binding</keyword>
<dbReference type="InterPro" id="IPR013767">
    <property type="entry name" value="PAS_fold"/>
</dbReference>
<dbReference type="GO" id="GO:0004721">
    <property type="term" value="F:phosphoprotein phosphatase activity"/>
    <property type="evidence" value="ECO:0007669"/>
    <property type="project" value="TreeGrafter"/>
</dbReference>
<dbReference type="CDD" id="cd00075">
    <property type="entry name" value="HATPase"/>
    <property type="match status" value="1"/>
</dbReference>
<evidence type="ECO:0000313" key="17">
    <source>
        <dbReference type="Proteomes" id="UP000257032"/>
    </source>
</evidence>
<dbReference type="SMART" id="SM00091">
    <property type="entry name" value="PAS"/>
    <property type="match status" value="1"/>
</dbReference>
<keyword evidence="8 16" id="KW-0418">Kinase</keyword>
<dbReference type="EMBL" id="QTLC01000033">
    <property type="protein sequence ID" value="RDY71251.1"/>
    <property type="molecule type" value="Genomic_DNA"/>
</dbReference>
<dbReference type="InterPro" id="IPR050351">
    <property type="entry name" value="BphY/WalK/GraS-like"/>
</dbReference>
<feature type="domain" description="PAS" evidence="14">
    <location>
        <begin position="239"/>
        <end position="283"/>
    </location>
</feature>
<dbReference type="SMART" id="SM00388">
    <property type="entry name" value="HisKA"/>
    <property type="match status" value="1"/>
</dbReference>
<comment type="catalytic activity">
    <reaction evidence="1">
        <text>ATP + protein L-histidine = ADP + protein N-phospho-L-histidine.</text>
        <dbReference type="EC" id="2.7.13.3"/>
    </reaction>
</comment>
<dbReference type="FunFam" id="3.30.565.10:FF:000006">
    <property type="entry name" value="Sensor histidine kinase WalK"/>
    <property type="match status" value="1"/>
</dbReference>
<evidence type="ECO:0000313" key="16">
    <source>
        <dbReference type="EMBL" id="RDY71251.1"/>
    </source>
</evidence>
<gene>
    <name evidence="16" type="ORF">DXT76_08560</name>
</gene>
<feature type="transmembrane region" description="Helical" evidence="12">
    <location>
        <begin position="12"/>
        <end position="34"/>
    </location>
</feature>
<dbReference type="SUPFAM" id="SSF55874">
    <property type="entry name" value="ATPase domain of HSP90 chaperone/DNA topoisomerase II/histidine kinase"/>
    <property type="match status" value="1"/>
</dbReference>
<keyword evidence="6" id="KW-0808">Transferase</keyword>
<evidence type="ECO:0000256" key="1">
    <source>
        <dbReference type="ARBA" id="ARBA00000085"/>
    </source>
</evidence>
<keyword evidence="11 12" id="KW-0472">Membrane</keyword>
<dbReference type="CDD" id="cd06225">
    <property type="entry name" value="HAMP"/>
    <property type="match status" value="1"/>
</dbReference>